<dbReference type="InterPro" id="IPR001128">
    <property type="entry name" value="Cyt_P450"/>
</dbReference>
<dbReference type="SUPFAM" id="SSF48264">
    <property type="entry name" value="Cytochrome P450"/>
    <property type="match status" value="1"/>
</dbReference>
<keyword evidence="3 5" id="KW-0479">Metal-binding</keyword>
<evidence type="ECO:0000313" key="9">
    <source>
        <dbReference type="Proteomes" id="UP000799436"/>
    </source>
</evidence>
<evidence type="ECO:0000256" key="7">
    <source>
        <dbReference type="SAM" id="SignalP"/>
    </source>
</evidence>
<dbReference type="InterPro" id="IPR017972">
    <property type="entry name" value="Cyt_P450_CS"/>
</dbReference>
<feature type="signal peptide" evidence="7">
    <location>
        <begin position="1"/>
        <end position="20"/>
    </location>
</feature>
<dbReference type="OrthoDB" id="1470350at2759"/>
<organism evidence="8 9">
    <name type="scientific">Teratosphaeria nubilosa</name>
    <dbReference type="NCBI Taxonomy" id="161662"/>
    <lineage>
        <taxon>Eukaryota</taxon>
        <taxon>Fungi</taxon>
        <taxon>Dikarya</taxon>
        <taxon>Ascomycota</taxon>
        <taxon>Pezizomycotina</taxon>
        <taxon>Dothideomycetes</taxon>
        <taxon>Dothideomycetidae</taxon>
        <taxon>Mycosphaerellales</taxon>
        <taxon>Teratosphaeriaceae</taxon>
        <taxon>Teratosphaeria</taxon>
    </lineage>
</organism>
<evidence type="ECO:0000256" key="2">
    <source>
        <dbReference type="ARBA" id="ARBA00010617"/>
    </source>
</evidence>
<evidence type="ECO:0000313" key="8">
    <source>
        <dbReference type="EMBL" id="KAF2770357.1"/>
    </source>
</evidence>
<keyword evidence="9" id="KW-1185">Reference proteome</keyword>
<dbReference type="InterPro" id="IPR002401">
    <property type="entry name" value="Cyt_P450_E_grp-I"/>
</dbReference>
<name>A0A6G1LBU6_9PEZI</name>
<evidence type="ECO:0000256" key="5">
    <source>
        <dbReference type="PIRSR" id="PIRSR602401-1"/>
    </source>
</evidence>
<dbReference type="PANTHER" id="PTHR24305:SF166">
    <property type="entry name" value="CYTOCHROME P450 12A4, MITOCHONDRIAL-RELATED"/>
    <property type="match status" value="1"/>
</dbReference>
<dbReference type="PRINTS" id="PR00385">
    <property type="entry name" value="P450"/>
</dbReference>
<protein>
    <submittedName>
        <fullName evidence="8">Putative P450 monooxygenase</fullName>
    </submittedName>
</protein>
<proteinExistence type="inferred from homology"/>
<evidence type="ECO:0000256" key="1">
    <source>
        <dbReference type="ARBA" id="ARBA00001971"/>
    </source>
</evidence>
<dbReference type="CDD" id="cd11070">
    <property type="entry name" value="CYP56-like"/>
    <property type="match status" value="1"/>
</dbReference>
<dbReference type="GO" id="GO:0016705">
    <property type="term" value="F:oxidoreductase activity, acting on paired donors, with incorporation or reduction of molecular oxygen"/>
    <property type="evidence" value="ECO:0007669"/>
    <property type="project" value="InterPro"/>
</dbReference>
<dbReference type="Gene3D" id="1.10.630.10">
    <property type="entry name" value="Cytochrome P450"/>
    <property type="match status" value="1"/>
</dbReference>
<dbReference type="PROSITE" id="PS00086">
    <property type="entry name" value="CYTOCHROME_P450"/>
    <property type="match status" value="1"/>
</dbReference>
<gene>
    <name evidence="8" type="ORF">EJ03DRAFT_66512</name>
</gene>
<keyword evidence="4 5" id="KW-0408">Iron</keyword>
<keyword evidence="7" id="KW-0732">Signal</keyword>
<evidence type="ECO:0000256" key="3">
    <source>
        <dbReference type="ARBA" id="ARBA00022723"/>
    </source>
</evidence>
<evidence type="ECO:0000256" key="6">
    <source>
        <dbReference type="RuleBase" id="RU000461"/>
    </source>
</evidence>
<feature type="chain" id="PRO_5026358808" evidence="7">
    <location>
        <begin position="21"/>
        <end position="655"/>
    </location>
</feature>
<keyword evidence="6 8" id="KW-0503">Monooxygenase</keyword>
<dbReference type="GO" id="GO:0004497">
    <property type="term" value="F:monooxygenase activity"/>
    <property type="evidence" value="ECO:0007669"/>
    <property type="project" value="UniProtKB-KW"/>
</dbReference>
<dbReference type="EMBL" id="ML995826">
    <property type="protein sequence ID" value="KAF2770357.1"/>
    <property type="molecule type" value="Genomic_DNA"/>
</dbReference>
<feature type="binding site" description="axial binding residue" evidence="5">
    <location>
        <position position="562"/>
    </location>
    <ligand>
        <name>heme</name>
        <dbReference type="ChEBI" id="CHEBI:30413"/>
    </ligand>
    <ligandPart>
        <name>Fe</name>
        <dbReference type="ChEBI" id="CHEBI:18248"/>
    </ligandPart>
</feature>
<dbReference type="InterPro" id="IPR036396">
    <property type="entry name" value="Cyt_P450_sf"/>
</dbReference>
<sequence length="655" mass="73477">MLSYLLLAFVGLCIACGSHTYRCFAANLAAAKQSGIPYICQSRAHNGSKRRVSSHGPTGTPVYTFNRFWLITHRLWLPLLDRLPTAWTASWIGFLVPEFLWHQQYDTFRKLGSDNYLLVSPGPTSMIVADAEATTQITQRRNDFPKPIWMYSSIDVFGKNVVSTEGAVWRHHRKITSPPFTERNNHLVWVESLHQATSMVGTWVSETDQSSKTIWDVAAQAMRLSLHVISRAGFGVRLAWPHEEADQNAPPGHTLTYKDALSSLLENIIVVMLTPRWLLSRSPLRLHKVANDAYVEWGKYMREMYQDKRGEVKAGGSREGMDLMGALVKGAGITAESLHEDEDSDPEKIPSPSTKQLLTDDEILGNAFVFILAGHETAANTIHFSLLFLAMYPSSQRRLQKDLDDIFGDKPISEWDYDEDVPKLFGSMCGAVMNEQLRLIPPVVGIPKSVPRGSPQGLQAGAKHVTVPGGANVTLATAALHRNPKYWPHTSDQDLLEFRPERWLLDGSHGSANEQPDAHDHAYAAEEGLDFDGPDRRADTSAQLYRPPKGAYIPFSDGYRSCLGRRFAQVEILAVLAVIFKTWSVELDVGLFLPEERLEAAGEGEKREAWGLAKDRAERLLREAMMTIITIQMRGQKVPMRFVRRGGERFDYPRA</sequence>
<accession>A0A6G1LBU6</accession>
<dbReference type="Pfam" id="PF00067">
    <property type="entry name" value="p450"/>
    <property type="match status" value="1"/>
</dbReference>
<dbReference type="PANTHER" id="PTHR24305">
    <property type="entry name" value="CYTOCHROME P450"/>
    <property type="match status" value="1"/>
</dbReference>
<comment type="cofactor">
    <cofactor evidence="1 5">
        <name>heme</name>
        <dbReference type="ChEBI" id="CHEBI:30413"/>
    </cofactor>
</comment>
<dbReference type="GO" id="GO:0005506">
    <property type="term" value="F:iron ion binding"/>
    <property type="evidence" value="ECO:0007669"/>
    <property type="project" value="InterPro"/>
</dbReference>
<dbReference type="Proteomes" id="UP000799436">
    <property type="component" value="Unassembled WGS sequence"/>
</dbReference>
<comment type="similarity">
    <text evidence="2 6">Belongs to the cytochrome P450 family.</text>
</comment>
<keyword evidence="5 6" id="KW-0349">Heme</keyword>
<dbReference type="GO" id="GO:0020037">
    <property type="term" value="F:heme binding"/>
    <property type="evidence" value="ECO:0007669"/>
    <property type="project" value="InterPro"/>
</dbReference>
<evidence type="ECO:0000256" key="4">
    <source>
        <dbReference type="ARBA" id="ARBA00023004"/>
    </source>
</evidence>
<dbReference type="InterPro" id="IPR050121">
    <property type="entry name" value="Cytochrome_P450_monoxygenase"/>
</dbReference>
<keyword evidence="6" id="KW-0560">Oxidoreductase</keyword>
<reference evidence="8" key="1">
    <citation type="journal article" date="2020" name="Stud. Mycol.">
        <title>101 Dothideomycetes genomes: a test case for predicting lifestyles and emergence of pathogens.</title>
        <authorList>
            <person name="Haridas S."/>
            <person name="Albert R."/>
            <person name="Binder M."/>
            <person name="Bloem J."/>
            <person name="Labutti K."/>
            <person name="Salamov A."/>
            <person name="Andreopoulos B."/>
            <person name="Baker S."/>
            <person name="Barry K."/>
            <person name="Bills G."/>
            <person name="Bluhm B."/>
            <person name="Cannon C."/>
            <person name="Castanera R."/>
            <person name="Culley D."/>
            <person name="Daum C."/>
            <person name="Ezra D."/>
            <person name="Gonzalez J."/>
            <person name="Henrissat B."/>
            <person name="Kuo A."/>
            <person name="Liang C."/>
            <person name="Lipzen A."/>
            <person name="Lutzoni F."/>
            <person name="Magnuson J."/>
            <person name="Mondo S."/>
            <person name="Nolan M."/>
            <person name="Ohm R."/>
            <person name="Pangilinan J."/>
            <person name="Park H.-J."/>
            <person name="Ramirez L."/>
            <person name="Alfaro M."/>
            <person name="Sun H."/>
            <person name="Tritt A."/>
            <person name="Yoshinaga Y."/>
            <person name="Zwiers L.-H."/>
            <person name="Turgeon B."/>
            <person name="Goodwin S."/>
            <person name="Spatafora J."/>
            <person name="Crous P."/>
            <person name="Grigoriev I."/>
        </authorList>
    </citation>
    <scope>NUCLEOTIDE SEQUENCE</scope>
    <source>
        <strain evidence="8">CBS 116005</strain>
    </source>
</reference>
<dbReference type="AlphaFoldDB" id="A0A6G1LBU6"/>
<dbReference type="PRINTS" id="PR00463">
    <property type="entry name" value="EP450I"/>
</dbReference>